<dbReference type="PANTHER" id="PTHR36689">
    <property type="entry name" value="COLORECTAL CANCER-ASSOCIATED PROTEIN 2"/>
    <property type="match status" value="1"/>
</dbReference>
<name>A0ABD0WMR9_UMBPY</name>
<dbReference type="Proteomes" id="UP001557470">
    <property type="component" value="Unassembled WGS sequence"/>
</dbReference>
<dbReference type="AlphaFoldDB" id="A0ABD0WMR9"/>
<dbReference type="EMBL" id="JAGEUA010000006">
    <property type="protein sequence ID" value="KAL0973063.1"/>
    <property type="molecule type" value="Genomic_DNA"/>
</dbReference>
<reference evidence="6 7" key="1">
    <citation type="submission" date="2024-06" db="EMBL/GenBank/DDBJ databases">
        <authorList>
            <person name="Pan Q."/>
            <person name="Wen M."/>
            <person name="Jouanno E."/>
            <person name="Zahm M."/>
            <person name="Klopp C."/>
            <person name="Cabau C."/>
            <person name="Louis A."/>
            <person name="Berthelot C."/>
            <person name="Parey E."/>
            <person name="Roest Crollius H."/>
            <person name="Montfort J."/>
            <person name="Robinson-Rechavi M."/>
            <person name="Bouchez O."/>
            <person name="Lampietro C."/>
            <person name="Lopez Roques C."/>
            <person name="Donnadieu C."/>
            <person name="Postlethwait J."/>
            <person name="Bobe J."/>
            <person name="Verreycken H."/>
            <person name="Guiguen Y."/>
        </authorList>
    </citation>
    <scope>NUCLEOTIDE SEQUENCE [LARGE SCALE GENOMIC DNA]</scope>
    <source>
        <strain evidence="6">Up_M1</strain>
        <tissue evidence="6">Testis</tissue>
    </source>
</reference>
<evidence type="ECO:0000259" key="5">
    <source>
        <dbReference type="PROSITE" id="PS52003"/>
    </source>
</evidence>
<proteinExistence type="predicted"/>
<evidence type="ECO:0000256" key="1">
    <source>
        <dbReference type="ARBA" id="ARBA00023015"/>
    </source>
</evidence>
<feature type="domain" description="OCA" evidence="5">
    <location>
        <begin position="5"/>
        <end position="27"/>
    </location>
</feature>
<keyword evidence="3" id="KW-0804">Transcription</keyword>
<keyword evidence="7" id="KW-1185">Reference proteome</keyword>
<feature type="region of interest" description="Disordered" evidence="4">
    <location>
        <begin position="131"/>
        <end position="164"/>
    </location>
</feature>
<evidence type="ECO:0000256" key="3">
    <source>
        <dbReference type="ARBA" id="ARBA00023163"/>
    </source>
</evidence>
<feature type="compositionally biased region" description="Polar residues" evidence="4">
    <location>
        <begin position="131"/>
        <end position="146"/>
    </location>
</feature>
<evidence type="ECO:0000256" key="2">
    <source>
        <dbReference type="ARBA" id="ARBA00023159"/>
    </source>
</evidence>
<keyword evidence="2" id="KW-0010">Activator</keyword>
<gene>
    <name evidence="6" type="ORF">UPYG_G00198420</name>
</gene>
<evidence type="ECO:0000313" key="6">
    <source>
        <dbReference type="EMBL" id="KAL0973063.1"/>
    </source>
</evidence>
<dbReference type="InterPro" id="IPR043265">
    <property type="entry name" value="OCAT2"/>
</dbReference>
<accession>A0ABD0WMR9</accession>
<comment type="caution">
    <text evidence="6">The sequence shown here is derived from an EMBL/GenBank/DDBJ whole genome shotgun (WGS) entry which is preliminary data.</text>
</comment>
<dbReference type="InterPro" id="IPR047571">
    <property type="entry name" value="OCA"/>
</dbReference>
<sequence length="235" mass="26718">MSDKPKVYQGVRVKTTVKELLQKRRALQTAIKTVRTKSQSIASQNVCVSSSMPGQYFDAFPEEVDSKSSFQLRAFPDNGVEVEQFDNQQLISMTMPNETYNSGILHPTTSTQHWSQELHFSNMDYYGHGMNPSSPSDSLNVQSPLDYNSYSPQESYSSSSSCYNSPTRMDSSYGFVPEHYHYQHCSLQQCYCLSHWSGTQESISAPEYAPYGTTDSLVEDSYFRRDFSSSEMCYI</sequence>
<feature type="compositionally biased region" description="Low complexity" evidence="4">
    <location>
        <begin position="147"/>
        <end position="164"/>
    </location>
</feature>
<keyword evidence="1" id="KW-0805">Transcription regulation</keyword>
<organism evidence="6 7">
    <name type="scientific">Umbra pygmaea</name>
    <name type="common">Eastern mudminnow</name>
    <dbReference type="NCBI Taxonomy" id="75934"/>
    <lineage>
        <taxon>Eukaryota</taxon>
        <taxon>Metazoa</taxon>
        <taxon>Chordata</taxon>
        <taxon>Craniata</taxon>
        <taxon>Vertebrata</taxon>
        <taxon>Euteleostomi</taxon>
        <taxon>Actinopterygii</taxon>
        <taxon>Neopterygii</taxon>
        <taxon>Teleostei</taxon>
        <taxon>Protacanthopterygii</taxon>
        <taxon>Esociformes</taxon>
        <taxon>Umbridae</taxon>
        <taxon>Umbra</taxon>
    </lineage>
</organism>
<evidence type="ECO:0000313" key="7">
    <source>
        <dbReference type="Proteomes" id="UP001557470"/>
    </source>
</evidence>
<dbReference type="PROSITE" id="PS52003">
    <property type="entry name" value="OCA"/>
    <property type="match status" value="1"/>
</dbReference>
<evidence type="ECO:0000256" key="4">
    <source>
        <dbReference type="SAM" id="MobiDB-lite"/>
    </source>
</evidence>
<protein>
    <recommendedName>
        <fullName evidence="5">OCA domain-containing protein</fullName>
    </recommendedName>
</protein>
<dbReference type="PANTHER" id="PTHR36689:SF1">
    <property type="entry name" value="POU CLASS 2 HOMEOBOX ASSOCIATING FACTOR 3"/>
    <property type="match status" value="1"/>
</dbReference>